<dbReference type="EMBL" id="KZ825506">
    <property type="protein sequence ID" value="PYI31145.1"/>
    <property type="molecule type" value="Genomic_DNA"/>
</dbReference>
<feature type="region of interest" description="Disordered" evidence="1">
    <location>
        <begin position="86"/>
        <end position="120"/>
    </location>
</feature>
<organism evidence="2 3">
    <name type="scientific">Aspergillus indologenus CBS 114.80</name>
    <dbReference type="NCBI Taxonomy" id="1450541"/>
    <lineage>
        <taxon>Eukaryota</taxon>
        <taxon>Fungi</taxon>
        <taxon>Dikarya</taxon>
        <taxon>Ascomycota</taxon>
        <taxon>Pezizomycotina</taxon>
        <taxon>Eurotiomycetes</taxon>
        <taxon>Eurotiomycetidae</taxon>
        <taxon>Eurotiales</taxon>
        <taxon>Aspergillaceae</taxon>
        <taxon>Aspergillus</taxon>
        <taxon>Aspergillus subgen. Circumdati</taxon>
    </lineage>
</organism>
<reference evidence="2 3" key="1">
    <citation type="submission" date="2018-02" db="EMBL/GenBank/DDBJ databases">
        <title>The genomes of Aspergillus section Nigri reveals drivers in fungal speciation.</title>
        <authorList>
            <consortium name="DOE Joint Genome Institute"/>
            <person name="Vesth T.C."/>
            <person name="Nybo J."/>
            <person name="Theobald S."/>
            <person name="Brandl J."/>
            <person name="Frisvad J.C."/>
            <person name="Nielsen K.F."/>
            <person name="Lyhne E.K."/>
            <person name="Kogle M.E."/>
            <person name="Kuo A."/>
            <person name="Riley R."/>
            <person name="Clum A."/>
            <person name="Nolan M."/>
            <person name="Lipzen A."/>
            <person name="Salamov A."/>
            <person name="Henrissat B."/>
            <person name="Wiebenga A."/>
            <person name="De vries R.P."/>
            <person name="Grigoriev I.V."/>
            <person name="Mortensen U.H."/>
            <person name="Andersen M.R."/>
            <person name="Baker S.E."/>
        </authorList>
    </citation>
    <scope>NUCLEOTIDE SEQUENCE [LARGE SCALE GENOMIC DNA]</scope>
    <source>
        <strain evidence="2 3">CBS 114.80</strain>
    </source>
</reference>
<evidence type="ECO:0000313" key="2">
    <source>
        <dbReference type="EMBL" id="PYI31145.1"/>
    </source>
</evidence>
<evidence type="ECO:0000313" key="3">
    <source>
        <dbReference type="Proteomes" id="UP000248817"/>
    </source>
</evidence>
<gene>
    <name evidence="2" type="ORF">BP00DRAFT_425792</name>
</gene>
<proteinExistence type="predicted"/>
<evidence type="ECO:0000256" key="1">
    <source>
        <dbReference type="SAM" id="MobiDB-lite"/>
    </source>
</evidence>
<dbReference type="AlphaFoldDB" id="A0A2V5I2X9"/>
<sequence>MAAAKLREYASWKAYLESFKCHPHQMPQSTFAPARYFQLLVNDTSSDDFVPDVTFTPVAHRTRGKTTALARQMADVYFQTPTRYKRQEGTGNSLGFEEDSSDEEQPFASGTPEETPGPSEILKQMYKPTKDEEIVTAALSTFLVGLTIHFAISSRWTVHRKAFKADFSHASFEARIDGYLEDGSTAKVRTLIEVKPVLRRIKRALINMQEAAQMVAWIKSDPDLDGSLNKTGRRLHVSQNRHEVFLIFAEYDQDYLDYLDNKPTPGTGVHFLTMHEYGPWDITSSSQMSELGTILLAIALRAHSDLREEERRRK</sequence>
<dbReference type="Proteomes" id="UP000248817">
    <property type="component" value="Unassembled WGS sequence"/>
</dbReference>
<name>A0A2V5I2X9_9EURO</name>
<protein>
    <submittedName>
        <fullName evidence="2">Uncharacterized protein</fullName>
    </submittedName>
</protein>
<accession>A0A2V5I2X9</accession>
<feature type="compositionally biased region" description="Acidic residues" evidence="1">
    <location>
        <begin position="96"/>
        <end position="105"/>
    </location>
</feature>
<keyword evidence="3" id="KW-1185">Reference proteome</keyword>